<keyword evidence="3" id="KW-1185">Reference proteome</keyword>
<dbReference type="Pfam" id="PF00326">
    <property type="entry name" value="Peptidase_S9"/>
    <property type="match status" value="1"/>
</dbReference>
<dbReference type="SUPFAM" id="SSF53474">
    <property type="entry name" value="alpha/beta-Hydrolases"/>
    <property type="match status" value="1"/>
</dbReference>
<evidence type="ECO:0000313" key="2">
    <source>
        <dbReference type="EMBL" id="MFC4823455.1"/>
    </source>
</evidence>
<feature type="domain" description="Peptidase S9 prolyl oligopeptidase catalytic" evidence="1">
    <location>
        <begin position="4"/>
        <end position="106"/>
    </location>
</feature>
<evidence type="ECO:0000313" key="3">
    <source>
        <dbReference type="Proteomes" id="UP001595945"/>
    </source>
</evidence>
<dbReference type="Gene3D" id="3.40.50.1820">
    <property type="entry name" value="alpha/beta hydrolase"/>
    <property type="match status" value="1"/>
</dbReference>
<protein>
    <submittedName>
        <fullName evidence="2">Prolyl oligopeptidase family serine peptidase</fullName>
    </submittedName>
</protein>
<dbReference type="InterPro" id="IPR002470">
    <property type="entry name" value="Peptidase_S9A"/>
</dbReference>
<accession>A0ABD5PYJ6</accession>
<name>A0ABD5PYJ6_9EURY</name>
<dbReference type="Proteomes" id="UP001595945">
    <property type="component" value="Unassembled WGS sequence"/>
</dbReference>
<dbReference type="PANTHER" id="PTHR42881:SF13">
    <property type="entry name" value="PROLYL ENDOPEPTIDASE"/>
    <property type="match status" value="1"/>
</dbReference>
<dbReference type="RefSeq" id="WP_368410480.1">
    <property type="nucleotide sequence ID" value="NZ_CP100400.1"/>
</dbReference>
<dbReference type="PRINTS" id="PR00862">
    <property type="entry name" value="PROLIGOPTASE"/>
</dbReference>
<evidence type="ECO:0000259" key="1">
    <source>
        <dbReference type="Pfam" id="PF00326"/>
    </source>
</evidence>
<comment type="caution">
    <text evidence="2">The sequence shown here is derived from an EMBL/GenBank/DDBJ whole genome shotgun (WGS) entry which is preliminary data.</text>
</comment>
<dbReference type="PANTHER" id="PTHR42881">
    <property type="entry name" value="PROLYL ENDOPEPTIDASE"/>
    <property type="match status" value="1"/>
</dbReference>
<gene>
    <name evidence="2" type="ORF">ACFO9K_04185</name>
</gene>
<proteinExistence type="predicted"/>
<organism evidence="2 3">
    <name type="scientific">Halorussus aquaticus</name>
    <dbReference type="NCBI Taxonomy" id="2953748"/>
    <lineage>
        <taxon>Archaea</taxon>
        <taxon>Methanobacteriati</taxon>
        <taxon>Methanobacteriota</taxon>
        <taxon>Stenosarchaea group</taxon>
        <taxon>Halobacteria</taxon>
        <taxon>Halobacteriales</taxon>
        <taxon>Haladaptataceae</taxon>
        <taxon>Halorussus</taxon>
    </lineage>
</organism>
<dbReference type="GeneID" id="91975716"/>
<sequence>MGAAWTPEYGDPEDPEAFDYLRAYSPYHNVEAGVGYPPVLFTTGESDTRVHPSHARKMAARIQAEADGGPFLLRTTADAGHGGGETAETVATAQTDRWTFLYEVLGVDE</sequence>
<dbReference type="InterPro" id="IPR029058">
    <property type="entry name" value="AB_hydrolase_fold"/>
</dbReference>
<dbReference type="EMBL" id="JBHSHT010000001">
    <property type="protein sequence ID" value="MFC4823455.1"/>
    <property type="molecule type" value="Genomic_DNA"/>
</dbReference>
<reference evidence="2 3" key="1">
    <citation type="journal article" date="2019" name="Int. J. Syst. Evol. Microbiol.">
        <title>The Global Catalogue of Microorganisms (GCM) 10K type strain sequencing project: providing services to taxonomists for standard genome sequencing and annotation.</title>
        <authorList>
            <consortium name="The Broad Institute Genomics Platform"/>
            <consortium name="The Broad Institute Genome Sequencing Center for Infectious Disease"/>
            <person name="Wu L."/>
            <person name="Ma J."/>
        </authorList>
    </citation>
    <scope>NUCLEOTIDE SEQUENCE [LARGE SCALE GENOMIC DNA]</scope>
    <source>
        <strain evidence="2 3">XZYJ18</strain>
    </source>
</reference>
<dbReference type="AlphaFoldDB" id="A0ABD5PYJ6"/>
<dbReference type="InterPro" id="IPR001375">
    <property type="entry name" value="Peptidase_S9_cat"/>
</dbReference>
<dbReference type="InterPro" id="IPR051167">
    <property type="entry name" value="Prolyl_oligopep/macrocyclase"/>
</dbReference>